<reference evidence="2 3" key="1">
    <citation type="submission" date="2020-08" db="EMBL/GenBank/DDBJ databases">
        <title>Sequencing the genomes of 1000 actinobacteria strains.</title>
        <authorList>
            <person name="Klenk H.-P."/>
        </authorList>
    </citation>
    <scope>NUCLEOTIDE SEQUENCE [LARGE SCALE GENOMIC DNA]</scope>
    <source>
        <strain evidence="2 3">DSM 19600</strain>
    </source>
</reference>
<dbReference type="Proteomes" id="UP000549113">
    <property type="component" value="Unassembled WGS sequence"/>
</dbReference>
<keyword evidence="1" id="KW-1133">Transmembrane helix</keyword>
<comment type="caution">
    <text evidence="2">The sequence shown here is derived from an EMBL/GenBank/DDBJ whole genome shotgun (WGS) entry which is preliminary data.</text>
</comment>
<dbReference type="EMBL" id="JACIFH010000001">
    <property type="protein sequence ID" value="MBB4139147.1"/>
    <property type="molecule type" value="Genomic_DNA"/>
</dbReference>
<evidence type="ECO:0000313" key="3">
    <source>
        <dbReference type="Proteomes" id="UP000549113"/>
    </source>
</evidence>
<dbReference type="AlphaFoldDB" id="A0AA40SMX0"/>
<organism evidence="2 3">
    <name type="scientific">Microbacterium invictum</name>
    <dbReference type="NCBI Taxonomy" id="515415"/>
    <lineage>
        <taxon>Bacteria</taxon>
        <taxon>Bacillati</taxon>
        <taxon>Actinomycetota</taxon>
        <taxon>Actinomycetes</taxon>
        <taxon>Micrococcales</taxon>
        <taxon>Microbacteriaceae</taxon>
        <taxon>Microbacterium</taxon>
    </lineage>
</organism>
<name>A0AA40SMX0_9MICO</name>
<gene>
    <name evidence="2" type="ORF">BKA10_000941</name>
</gene>
<keyword evidence="3" id="KW-1185">Reference proteome</keyword>
<keyword evidence="1" id="KW-0812">Transmembrane</keyword>
<protein>
    <submittedName>
        <fullName evidence="2">Uncharacterized protein</fullName>
    </submittedName>
</protein>
<sequence length="56" mass="6112">MFVVYMILFLAGFYLFGLAFTVTSMQGLVFVLGLLLVSAALALCLHLPAAKERHHG</sequence>
<evidence type="ECO:0000313" key="2">
    <source>
        <dbReference type="EMBL" id="MBB4139147.1"/>
    </source>
</evidence>
<dbReference type="RefSeq" id="WP_183498841.1">
    <property type="nucleotide sequence ID" value="NZ_BAABCO010000001.1"/>
</dbReference>
<evidence type="ECO:0000256" key="1">
    <source>
        <dbReference type="SAM" id="Phobius"/>
    </source>
</evidence>
<keyword evidence="1" id="KW-0472">Membrane</keyword>
<accession>A0AA40SMX0</accession>
<feature type="transmembrane region" description="Helical" evidence="1">
    <location>
        <begin position="29"/>
        <end position="50"/>
    </location>
</feature>
<proteinExistence type="predicted"/>